<dbReference type="AlphaFoldDB" id="A0A1H5QEQ9"/>
<evidence type="ECO:0000313" key="1">
    <source>
        <dbReference type="EMBL" id="SEF24600.1"/>
    </source>
</evidence>
<gene>
    <name evidence="1" type="ORF">SAMN05421837_102783</name>
</gene>
<dbReference type="RefSeq" id="WP_086678463.1">
    <property type="nucleotide sequence ID" value="NZ_FNUJ01000002.1"/>
</dbReference>
<accession>A0A1H5QEQ9</accession>
<name>A0A1H5QEQ9_9PSEU</name>
<organism evidence="1 2">
    <name type="scientific">Amycolatopsis pretoriensis</name>
    <dbReference type="NCBI Taxonomy" id="218821"/>
    <lineage>
        <taxon>Bacteria</taxon>
        <taxon>Bacillati</taxon>
        <taxon>Actinomycetota</taxon>
        <taxon>Actinomycetes</taxon>
        <taxon>Pseudonocardiales</taxon>
        <taxon>Pseudonocardiaceae</taxon>
        <taxon>Amycolatopsis</taxon>
    </lineage>
</organism>
<protein>
    <submittedName>
        <fullName evidence="1">Uncharacterized protein</fullName>
    </submittedName>
</protein>
<dbReference type="OrthoDB" id="3436058at2"/>
<dbReference type="Proteomes" id="UP000198878">
    <property type="component" value="Unassembled WGS sequence"/>
</dbReference>
<proteinExistence type="predicted"/>
<keyword evidence="2" id="KW-1185">Reference proteome</keyword>
<dbReference type="EMBL" id="FNUJ01000002">
    <property type="protein sequence ID" value="SEF24600.1"/>
    <property type="molecule type" value="Genomic_DNA"/>
</dbReference>
<evidence type="ECO:0000313" key="2">
    <source>
        <dbReference type="Proteomes" id="UP000198878"/>
    </source>
</evidence>
<sequence>MSWPGEAFREDDETLEWEVELRPAAREDLERALSVPDLSVPASYLLSVGQVVVAWGLADTTIDPKPDLDPRRLAFYLSEVADEGPAAASREAARDLDRPDSDRTVWGHTNTFGLFACDALAGGLGIVGAELSARAVVDAVDEEFRSFTEPDGRKLLAHIDDAVEPGAGCWWTRVPVGGPARREMDTIVRNLS</sequence>
<reference evidence="2" key="1">
    <citation type="submission" date="2016-10" db="EMBL/GenBank/DDBJ databases">
        <authorList>
            <person name="Varghese N."/>
            <person name="Submissions S."/>
        </authorList>
    </citation>
    <scope>NUCLEOTIDE SEQUENCE [LARGE SCALE GENOMIC DNA]</scope>
    <source>
        <strain evidence="2">DSM 44654</strain>
    </source>
</reference>